<evidence type="ECO:0000313" key="1">
    <source>
        <dbReference type="EMBL" id="KAK6293741.1"/>
    </source>
</evidence>
<evidence type="ECO:0000313" key="2">
    <source>
        <dbReference type="Proteomes" id="UP001356427"/>
    </source>
</evidence>
<organism evidence="1 2">
    <name type="scientific">Coregonus suidteri</name>
    <dbReference type="NCBI Taxonomy" id="861788"/>
    <lineage>
        <taxon>Eukaryota</taxon>
        <taxon>Metazoa</taxon>
        <taxon>Chordata</taxon>
        <taxon>Craniata</taxon>
        <taxon>Vertebrata</taxon>
        <taxon>Euteleostomi</taxon>
        <taxon>Actinopterygii</taxon>
        <taxon>Neopterygii</taxon>
        <taxon>Teleostei</taxon>
        <taxon>Protacanthopterygii</taxon>
        <taxon>Salmoniformes</taxon>
        <taxon>Salmonidae</taxon>
        <taxon>Coregoninae</taxon>
        <taxon>Coregonus</taxon>
    </lineage>
</organism>
<name>A0AAN8KWA5_9TELE</name>
<accession>A0AAN8KWA5</accession>
<dbReference type="EMBL" id="JAGTTL010000036">
    <property type="protein sequence ID" value="KAK6293741.1"/>
    <property type="molecule type" value="Genomic_DNA"/>
</dbReference>
<proteinExistence type="predicted"/>
<reference evidence="1 2" key="1">
    <citation type="submission" date="2021-04" db="EMBL/GenBank/DDBJ databases">
        <authorList>
            <person name="De Guttry C."/>
            <person name="Zahm M."/>
            <person name="Klopp C."/>
            <person name="Cabau C."/>
            <person name="Louis A."/>
            <person name="Berthelot C."/>
            <person name="Parey E."/>
            <person name="Roest Crollius H."/>
            <person name="Montfort J."/>
            <person name="Robinson-Rechavi M."/>
            <person name="Bucao C."/>
            <person name="Bouchez O."/>
            <person name="Gislard M."/>
            <person name="Lluch J."/>
            <person name="Milhes M."/>
            <person name="Lampietro C."/>
            <person name="Lopez Roques C."/>
            <person name="Donnadieu C."/>
            <person name="Braasch I."/>
            <person name="Desvignes T."/>
            <person name="Postlethwait J."/>
            <person name="Bobe J."/>
            <person name="Wedekind C."/>
            <person name="Guiguen Y."/>
        </authorList>
    </citation>
    <scope>NUCLEOTIDE SEQUENCE [LARGE SCALE GENOMIC DNA]</scope>
    <source>
        <strain evidence="1">Cs_M1</strain>
        <tissue evidence="1">Blood</tissue>
    </source>
</reference>
<sequence length="111" mass="12383">MITRTHFHLCVILASFLCYLFWPTMRSRLPSPLSLSPKVCSALSHINSVSAVCVGRYCVGCGTMECIGLSCDLTPPLGTFYSKMENILQQIPHPPHPIPSIVDFYWPCIPK</sequence>
<dbReference type="AlphaFoldDB" id="A0AAN8KWA5"/>
<keyword evidence="2" id="KW-1185">Reference proteome</keyword>
<protein>
    <submittedName>
        <fullName evidence="1">Uncharacterized protein</fullName>
    </submittedName>
</protein>
<comment type="caution">
    <text evidence="1">The sequence shown here is derived from an EMBL/GenBank/DDBJ whole genome shotgun (WGS) entry which is preliminary data.</text>
</comment>
<dbReference type="Proteomes" id="UP001356427">
    <property type="component" value="Unassembled WGS sequence"/>
</dbReference>
<gene>
    <name evidence="1" type="ORF">J4Q44_G00360670</name>
</gene>